<evidence type="ECO:0000313" key="1">
    <source>
        <dbReference type="EMBL" id="KAJ9098852.1"/>
    </source>
</evidence>
<keyword evidence="2" id="KW-1185">Reference proteome</keyword>
<reference evidence="1" key="1">
    <citation type="submission" date="2023-04" db="EMBL/GenBank/DDBJ databases">
        <title>Draft Genome sequencing of Naganishia species isolated from polar environments using Oxford Nanopore Technology.</title>
        <authorList>
            <person name="Leo P."/>
            <person name="Venkateswaran K."/>
        </authorList>
    </citation>
    <scope>NUCLEOTIDE SEQUENCE</scope>
    <source>
        <strain evidence="1">MNA-CCFEE 5262</strain>
    </source>
</reference>
<sequence length="214" mass="23019">MVKEKLRMRGRPEMERRSSTLDSLSDEGEDEGEDEGDKNGEDGFATDGDSERDGDCEDVGAGSMKEGVGLLPESTKDTGTIQPSASLPLHTTISSTSAASSSRERSPPPSYDYAILPSALHQSSLPSPANNLAQNEDAEPMSARRRGKQRDMQDTEREDGAGGRRVERGEGVMLELLANSDTSEGEEVFPENTARSSLPTGESTTRERPNATAR</sequence>
<proteinExistence type="predicted"/>
<dbReference type="Proteomes" id="UP001230649">
    <property type="component" value="Unassembled WGS sequence"/>
</dbReference>
<name>A0ACC2VJX5_9TREE</name>
<comment type="caution">
    <text evidence="1">The sequence shown here is derived from an EMBL/GenBank/DDBJ whole genome shotgun (WGS) entry which is preliminary data.</text>
</comment>
<protein>
    <submittedName>
        <fullName evidence="1">Uncharacterized protein</fullName>
    </submittedName>
</protein>
<organism evidence="1 2">
    <name type="scientific">Naganishia adeliensis</name>
    <dbReference type="NCBI Taxonomy" id="92952"/>
    <lineage>
        <taxon>Eukaryota</taxon>
        <taxon>Fungi</taxon>
        <taxon>Dikarya</taxon>
        <taxon>Basidiomycota</taxon>
        <taxon>Agaricomycotina</taxon>
        <taxon>Tremellomycetes</taxon>
        <taxon>Filobasidiales</taxon>
        <taxon>Filobasidiaceae</taxon>
        <taxon>Naganishia</taxon>
    </lineage>
</organism>
<gene>
    <name evidence="1" type="ORF">QFC20_005859</name>
</gene>
<accession>A0ACC2VJX5</accession>
<dbReference type="EMBL" id="JASBWS010000089">
    <property type="protein sequence ID" value="KAJ9098852.1"/>
    <property type="molecule type" value="Genomic_DNA"/>
</dbReference>
<evidence type="ECO:0000313" key="2">
    <source>
        <dbReference type="Proteomes" id="UP001230649"/>
    </source>
</evidence>